<feature type="compositionally biased region" description="Basic and acidic residues" evidence="10">
    <location>
        <begin position="351"/>
        <end position="368"/>
    </location>
</feature>
<dbReference type="GO" id="GO:0000981">
    <property type="term" value="F:DNA-binding transcription factor activity, RNA polymerase II-specific"/>
    <property type="evidence" value="ECO:0007669"/>
    <property type="project" value="UniProtKB-ARBA"/>
</dbReference>
<feature type="domain" description="C2H2-type" evidence="11">
    <location>
        <begin position="401"/>
        <end position="430"/>
    </location>
</feature>
<keyword evidence="5" id="KW-0862">Zinc</keyword>
<evidence type="ECO:0000256" key="3">
    <source>
        <dbReference type="ARBA" id="ARBA00022737"/>
    </source>
</evidence>
<sequence length="485" mass="51761">MLVQPIPARPAPHKHLKHPLLTNDQIYQAQQLADGDHPCPTPYTSSYAGSPYTPVFPGDVELGSQAGLYAGQYHLACDTPSSATSTPATSAASAEMLNSAMTSGFHHPALMTSMVMPTSVSASVPLPSVTAHTMPTNGDFHGQGHKMPSGGPQSFLSTMPPSEYSTPSPASSCMDGHPHGAPGNGGPHMMFGHPAAGMLPMPYGGPMVPSHSPHGLPTSDPNGGPYGPCDPRMEHFMGYPQTFDFSCELQPPMMGPSLSFSSEYSASSRDYDGVEYHQVSPNMLPNGMFPDYATVPNGGGRPGNPSASAPTAAATAAAVAAAAAAGTNAPAGGAATDRPRRKRGNPRGRRAPTDKATKKSASKEPKEKRFQCNYEGCGDRFNRAEHVYRHIRSVHLKSRPYSCPEPGCTKKFSRTDNLTQHRRTHDKPKSKAKDREFHNSFVNTMMGDEPPSKRRNVTQQQHQQQQQQQIVVAAAQTARFAPSAL</sequence>
<organism evidence="12 13">
    <name type="scientific">Dimargaris verticillata</name>
    <dbReference type="NCBI Taxonomy" id="2761393"/>
    <lineage>
        <taxon>Eukaryota</taxon>
        <taxon>Fungi</taxon>
        <taxon>Fungi incertae sedis</taxon>
        <taxon>Zoopagomycota</taxon>
        <taxon>Kickxellomycotina</taxon>
        <taxon>Dimargaritomycetes</taxon>
        <taxon>Dimargaritales</taxon>
        <taxon>Dimargaritaceae</taxon>
        <taxon>Dimargaris</taxon>
    </lineage>
</organism>
<feature type="compositionally biased region" description="Polar residues" evidence="10">
    <location>
        <begin position="151"/>
        <end position="171"/>
    </location>
</feature>
<dbReference type="Gene3D" id="3.30.160.60">
    <property type="entry name" value="Classic Zinc Finger"/>
    <property type="match status" value="2"/>
</dbReference>
<dbReference type="OrthoDB" id="654211at2759"/>
<dbReference type="SUPFAM" id="SSF57667">
    <property type="entry name" value="beta-beta-alpha zinc fingers"/>
    <property type="match status" value="2"/>
</dbReference>
<dbReference type="GO" id="GO:0008270">
    <property type="term" value="F:zinc ion binding"/>
    <property type="evidence" value="ECO:0007669"/>
    <property type="project" value="UniProtKB-KW"/>
</dbReference>
<dbReference type="EMBL" id="JANBQB010000087">
    <property type="protein sequence ID" value="KAJ1982544.1"/>
    <property type="molecule type" value="Genomic_DNA"/>
</dbReference>
<feature type="compositionally biased region" description="Low complexity" evidence="10">
    <location>
        <begin position="459"/>
        <end position="468"/>
    </location>
</feature>
<dbReference type="PANTHER" id="PTHR46179:SF13">
    <property type="entry name" value="C2H2-TYPE DOMAIN-CONTAINING PROTEIN"/>
    <property type="match status" value="1"/>
</dbReference>
<dbReference type="InterPro" id="IPR013087">
    <property type="entry name" value="Znf_C2H2_type"/>
</dbReference>
<comment type="caution">
    <text evidence="12">The sequence shown here is derived from an EMBL/GenBank/DDBJ whole genome shotgun (WGS) entry which is preliminary data.</text>
</comment>
<keyword evidence="7" id="KW-0804">Transcription</keyword>
<evidence type="ECO:0000256" key="6">
    <source>
        <dbReference type="ARBA" id="ARBA00023015"/>
    </source>
</evidence>
<keyword evidence="6" id="KW-0805">Transcription regulation</keyword>
<feature type="region of interest" description="Disordered" evidence="10">
    <location>
        <begin position="134"/>
        <end position="189"/>
    </location>
</feature>
<dbReference type="PROSITE" id="PS50157">
    <property type="entry name" value="ZINC_FINGER_C2H2_2"/>
    <property type="match status" value="2"/>
</dbReference>
<gene>
    <name evidence="12" type="ORF">H4R34_001681</name>
</gene>
<dbReference type="GO" id="GO:0000978">
    <property type="term" value="F:RNA polymerase II cis-regulatory region sequence-specific DNA binding"/>
    <property type="evidence" value="ECO:0007669"/>
    <property type="project" value="UniProtKB-ARBA"/>
</dbReference>
<feature type="compositionally biased region" description="Low complexity" evidence="10">
    <location>
        <begin position="327"/>
        <end position="336"/>
    </location>
</feature>
<keyword evidence="3" id="KW-0677">Repeat</keyword>
<keyword evidence="13" id="KW-1185">Reference proteome</keyword>
<evidence type="ECO:0000313" key="13">
    <source>
        <dbReference type="Proteomes" id="UP001151582"/>
    </source>
</evidence>
<feature type="region of interest" description="Disordered" evidence="10">
    <location>
        <begin position="327"/>
        <end position="368"/>
    </location>
</feature>
<feature type="domain" description="C2H2-type" evidence="11">
    <location>
        <begin position="370"/>
        <end position="400"/>
    </location>
</feature>
<dbReference type="InterPro" id="IPR036236">
    <property type="entry name" value="Znf_C2H2_sf"/>
</dbReference>
<dbReference type="Pfam" id="PF00096">
    <property type="entry name" value="zf-C2H2"/>
    <property type="match status" value="1"/>
</dbReference>
<keyword evidence="8" id="KW-0539">Nucleus</keyword>
<dbReference type="Proteomes" id="UP001151582">
    <property type="component" value="Unassembled WGS sequence"/>
</dbReference>
<dbReference type="PROSITE" id="PS00028">
    <property type="entry name" value="ZINC_FINGER_C2H2_1"/>
    <property type="match status" value="2"/>
</dbReference>
<accession>A0A9W8EA24</accession>
<evidence type="ECO:0000259" key="11">
    <source>
        <dbReference type="PROSITE" id="PS50157"/>
    </source>
</evidence>
<dbReference type="SMART" id="SM00355">
    <property type="entry name" value="ZnF_C2H2"/>
    <property type="match status" value="2"/>
</dbReference>
<evidence type="ECO:0000256" key="7">
    <source>
        <dbReference type="ARBA" id="ARBA00023163"/>
    </source>
</evidence>
<comment type="subcellular location">
    <subcellularLocation>
        <location evidence="1">Nucleus</location>
    </subcellularLocation>
</comment>
<dbReference type="PANTHER" id="PTHR46179">
    <property type="entry name" value="ZINC FINGER PROTEIN"/>
    <property type="match status" value="1"/>
</dbReference>
<evidence type="ECO:0000313" key="12">
    <source>
        <dbReference type="EMBL" id="KAJ1982544.1"/>
    </source>
</evidence>
<dbReference type="InterPro" id="IPR051061">
    <property type="entry name" value="Zinc_finger_trans_reg"/>
</dbReference>
<evidence type="ECO:0000256" key="9">
    <source>
        <dbReference type="PROSITE-ProRule" id="PRU00042"/>
    </source>
</evidence>
<evidence type="ECO:0000256" key="5">
    <source>
        <dbReference type="ARBA" id="ARBA00022833"/>
    </source>
</evidence>
<keyword evidence="4 9" id="KW-0863">Zinc-finger</keyword>
<evidence type="ECO:0000256" key="4">
    <source>
        <dbReference type="ARBA" id="ARBA00022771"/>
    </source>
</evidence>
<dbReference type="FunFam" id="3.30.160.60:FF:000072">
    <property type="entry name" value="zinc finger protein 143 isoform X1"/>
    <property type="match status" value="1"/>
</dbReference>
<evidence type="ECO:0000256" key="2">
    <source>
        <dbReference type="ARBA" id="ARBA00022723"/>
    </source>
</evidence>
<proteinExistence type="predicted"/>
<protein>
    <recommendedName>
        <fullName evidence="11">C2H2-type domain-containing protein</fullName>
    </recommendedName>
</protein>
<reference evidence="12" key="1">
    <citation type="submission" date="2022-07" db="EMBL/GenBank/DDBJ databases">
        <title>Phylogenomic reconstructions and comparative analyses of Kickxellomycotina fungi.</title>
        <authorList>
            <person name="Reynolds N.K."/>
            <person name="Stajich J.E."/>
            <person name="Barry K."/>
            <person name="Grigoriev I.V."/>
            <person name="Crous P."/>
            <person name="Smith M.E."/>
        </authorList>
    </citation>
    <scope>NUCLEOTIDE SEQUENCE</scope>
    <source>
        <strain evidence="12">RSA 567</strain>
    </source>
</reference>
<dbReference type="GO" id="GO:0005634">
    <property type="term" value="C:nucleus"/>
    <property type="evidence" value="ECO:0007669"/>
    <property type="project" value="UniProtKB-SubCell"/>
</dbReference>
<feature type="region of interest" description="Disordered" evidence="10">
    <location>
        <begin position="445"/>
        <end position="468"/>
    </location>
</feature>
<name>A0A9W8EA24_9FUNG</name>
<feature type="compositionally biased region" description="Basic residues" evidence="10">
    <location>
        <begin position="339"/>
        <end position="350"/>
    </location>
</feature>
<evidence type="ECO:0000256" key="8">
    <source>
        <dbReference type="ARBA" id="ARBA00023242"/>
    </source>
</evidence>
<dbReference type="AlphaFoldDB" id="A0A9W8EA24"/>
<keyword evidence="2" id="KW-0479">Metal-binding</keyword>
<evidence type="ECO:0000256" key="1">
    <source>
        <dbReference type="ARBA" id="ARBA00004123"/>
    </source>
</evidence>
<evidence type="ECO:0000256" key="10">
    <source>
        <dbReference type="SAM" id="MobiDB-lite"/>
    </source>
</evidence>